<dbReference type="Proteomes" id="UP000229498">
    <property type="component" value="Unassembled WGS sequence"/>
</dbReference>
<evidence type="ECO:0000256" key="1">
    <source>
        <dbReference type="ARBA" id="ARBA00004496"/>
    </source>
</evidence>
<dbReference type="NCBIfam" id="NF003555">
    <property type="entry name" value="PRK05218.1"/>
    <property type="match status" value="1"/>
</dbReference>
<dbReference type="Gene3D" id="3.40.50.11260">
    <property type="match status" value="1"/>
</dbReference>
<comment type="function">
    <text evidence="8 10">Molecular chaperone. Has ATPase activity.</text>
</comment>
<organism evidence="13 14">
    <name type="scientific">Minwuia thermotolerans</name>
    <dbReference type="NCBI Taxonomy" id="2056226"/>
    <lineage>
        <taxon>Bacteria</taxon>
        <taxon>Pseudomonadati</taxon>
        <taxon>Pseudomonadota</taxon>
        <taxon>Alphaproteobacteria</taxon>
        <taxon>Minwuiales</taxon>
        <taxon>Minwuiaceae</taxon>
        <taxon>Minwuia</taxon>
    </lineage>
</organism>
<dbReference type="AlphaFoldDB" id="A0A2M9G0X9"/>
<feature type="binding site" evidence="11">
    <location>
        <position position="33"/>
    </location>
    <ligand>
        <name>ATP</name>
        <dbReference type="ChEBI" id="CHEBI:30616"/>
    </ligand>
</feature>
<dbReference type="GO" id="GO:0005524">
    <property type="term" value="F:ATP binding"/>
    <property type="evidence" value="ECO:0007669"/>
    <property type="project" value="UniProtKB-UniRule"/>
</dbReference>
<dbReference type="Pfam" id="PF00183">
    <property type="entry name" value="HSP90"/>
    <property type="match status" value="1"/>
</dbReference>
<keyword evidence="14" id="KW-1185">Reference proteome</keyword>
<evidence type="ECO:0000256" key="7">
    <source>
        <dbReference type="ARBA" id="ARBA00023186"/>
    </source>
</evidence>
<dbReference type="InterPro" id="IPR037196">
    <property type="entry name" value="HSP90_C"/>
</dbReference>
<dbReference type="Pfam" id="PF13589">
    <property type="entry name" value="HATPase_c_3"/>
    <property type="match status" value="1"/>
</dbReference>
<dbReference type="EMBL" id="PHIG01000033">
    <property type="protein sequence ID" value="PJK29371.1"/>
    <property type="molecule type" value="Genomic_DNA"/>
</dbReference>
<dbReference type="Gene3D" id="3.30.230.80">
    <property type="match status" value="1"/>
</dbReference>
<feature type="binding site" evidence="11">
    <location>
        <position position="331"/>
    </location>
    <ligand>
        <name>ATP</name>
        <dbReference type="ChEBI" id="CHEBI:30616"/>
    </ligand>
</feature>
<comment type="subcellular location">
    <subcellularLocation>
        <location evidence="1 10">Cytoplasm</location>
    </subcellularLocation>
</comment>
<keyword evidence="6 10" id="KW-0346">Stress response</keyword>
<evidence type="ECO:0000313" key="13">
    <source>
        <dbReference type="EMBL" id="PJK29371.1"/>
    </source>
</evidence>
<comment type="similarity">
    <text evidence="2 10">Belongs to the heat shock protein 90 family.</text>
</comment>
<dbReference type="GO" id="GO:0140662">
    <property type="term" value="F:ATP-dependent protein folding chaperone"/>
    <property type="evidence" value="ECO:0007669"/>
    <property type="project" value="InterPro"/>
</dbReference>
<accession>A0A2M9G0X9</accession>
<keyword evidence="4 10" id="KW-0547">Nucleotide-binding</keyword>
<feature type="binding site" evidence="11">
    <location>
        <position position="84"/>
    </location>
    <ligand>
        <name>ATP</name>
        <dbReference type="ChEBI" id="CHEBI:30616"/>
    </ligand>
</feature>
<evidence type="ECO:0000256" key="10">
    <source>
        <dbReference type="HAMAP-Rule" id="MF_00505"/>
    </source>
</evidence>
<evidence type="ECO:0000256" key="3">
    <source>
        <dbReference type="ARBA" id="ARBA00022490"/>
    </source>
</evidence>
<dbReference type="OrthoDB" id="9802640at2"/>
<evidence type="ECO:0000256" key="4">
    <source>
        <dbReference type="ARBA" id="ARBA00022741"/>
    </source>
</evidence>
<dbReference type="GO" id="GO:0005737">
    <property type="term" value="C:cytoplasm"/>
    <property type="evidence" value="ECO:0007669"/>
    <property type="project" value="UniProtKB-SubCell"/>
</dbReference>
<feature type="binding site" evidence="11">
    <location>
        <position position="37"/>
    </location>
    <ligand>
        <name>ATP</name>
        <dbReference type="ChEBI" id="CHEBI:30616"/>
    </ligand>
</feature>
<dbReference type="GO" id="GO:0051082">
    <property type="term" value="F:unfolded protein binding"/>
    <property type="evidence" value="ECO:0007669"/>
    <property type="project" value="UniProtKB-UniRule"/>
</dbReference>
<proteinExistence type="inferred from homology"/>
<dbReference type="CDD" id="cd16927">
    <property type="entry name" value="HATPase_Hsp90-like"/>
    <property type="match status" value="1"/>
</dbReference>
<sequence>MTAENFQFQAEVTRLLHIVTNALYSEKEIFLRELISNASDACERLRYLAIADPSLTEGAEPFRIRIAVDREAGTLTVSDNGVGMTRDELIENLGTIAKSGSTAFLEQLEGGKSADLSVIGQFGVGFYSAFMVADEVEVLTRRAGEDTAWRWKSDGSGAYTIEDAERDGHGSDVVLKIAEAQKEFLDPDRLRRIVETYSDHIAWPITIHAGGEEMADDADEPVNKASALWTRPKSEITEQDYKEFYHHVGGGFDEPWLTIHAHVEGKVEYRLLLFVPSERPFDLFHPDRKHRVKLYVKRVFITDEAEELAPSYMRFLRGVVDSEDLPLNVSREMLQNEPLLRHMRGQIVKRVLTELERKAKNDAEGFAKFWETFGAVLKEGIYEDQEVGERILELSRFHSTAGEGLVGLDEYVARMKPEQEAIYYITAEDLEQARRSPQLEGFRARGVEVLLLTDPVDDFWLSVRPAYNEKPFRSVTRGGADLSKIAGGETETSEEEDKADKPGQTELATLIAGIKQALGEKVKDVRESGRLQESPVCLVADEFDMDLRLERVLKAHKQVDRASKRIMEINPRHPLIRRLAERIREGGVDDALTEASELLLDQALIIEGEPIADPAAFSRRMADFMVRGL</sequence>
<dbReference type="InterPro" id="IPR036890">
    <property type="entry name" value="HATPase_C_sf"/>
</dbReference>
<feature type="binding site" evidence="11">
    <location>
        <begin position="121"/>
        <end position="126"/>
    </location>
    <ligand>
        <name>ATP</name>
        <dbReference type="ChEBI" id="CHEBI:30616"/>
    </ligand>
</feature>
<comment type="caution">
    <text evidence="10">Lacks conserved residue(s) required for the propagation of feature annotation.</text>
</comment>
<evidence type="ECO:0000256" key="8">
    <source>
        <dbReference type="ARBA" id="ARBA00058590"/>
    </source>
</evidence>
<protein>
    <recommendedName>
        <fullName evidence="9 10">Chaperone protein HtpG</fullName>
    </recommendedName>
    <alternativeName>
        <fullName evidence="10">Heat shock protein HtpG</fullName>
    </alternativeName>
    <alternativeName>
        <fullName evidence="10">High temperature protein G</fullName>
    </alternativeName>
</protein>
<evidence type="ECO:0000313" key="14">
    <source>
        <dbReference type="Proteomes" id="UP000229498"/>
    </source>
</evidence>
<evidence type="ECO:0000256" key="9">
    <source>
        <dbReference type="ARBA" id="ARBA00070675"/>
    </source>
</evidence>
<comment type="subunit">
    <text evidence="10">Homodimer.</text>
</comment>
<dbReference type="Gene3D" id="1.20.120.790">
    <property type="entry name" value="Heat shock protein 90, C-terminal domain"/>
    <property type="match status" value="1"/>
</dbReference>
<evidence type="ECO:0000256" key="2">
    <source>
        <dbReference type="ARBA" id="ARBA00008239"/>
    </source>
</evidence>
<comment type="caution">
    <text evidence="13">The sequence shown here is derived from an EMBL/GenBank/DDBJ whole genome shotgun (WGS) entry which is preliminary data.</text>
</comment>
<dbReference type="InterPro" id="IPR003594">
    <property type="entry name" value="HATPase_dom"/>
</dbReference>
<dbReference type="Gene3D" id="3.30.565.10">
    <property type="entry name" value="Histidine kinase-like ATPase, C-terminal domain"/>
    <property type="match status" value="1"/>
</dbReference>
<feature type="binding site" evidence="11">
    <location>
        <begin position="99"/>
        <end position="100"/>
    </location>
    <ligand>
        <name>ATP</name>
        <dbReference type="ChEBI" id="CHEBI:30616"/>
    </ligand>
</feature>
<feature type="binding site" evidence="11">
    <location>
        <position position="92"/>
    </location>
    <ligand>
        <name>ATP</name>
        <dbReference type="ChEBI" id="CHEBI:30616"/>
    </ligand>
</feature>
<dbReference type="GO" id="GO:0016887">
    <property type="term" value="F:ATP hydrolysis activity"/>
    <property type="evidence" value="ECO:0007669"/>
    <property type="project" value="InterPro"/>
</dbReference>
<reference evidence="13 14" key="1">
    <citation type="submission" date="2017-11" db="EMBL/GenBank/DDBJ databases">
        <title>Draft genome sequence of Rhizobiales bacterium SY3-13.</title>
        <authorList>
            <person name="Sun C."/>
        </authorList>
    </citation>
    <scope>NUCLEOTIDE SEQUENCE [LARGE SCALE GENOMIC DNA]</scope>
    <source>
        <strain evidence="13 14">SY3-13</strain>
    </source>
</reference>
<keyword evidence="5 10" id="KW-0067">ATP-binding</keyword>
<evidence type="ECO:0000256" key="11">
    <source>
        <dbReference type="PIRSR" id="PIRSR002583-1"/>
    </source>
</evidence>
<keyword evidence="7 10" id="KW-0143">Chaperone</keyword>
<dbReference type="PIRSF" id="PIRSF002583">
    <property type="entry name" value="Hsp90"/>
    <property type="match status" value="1"/>
</dbReference>
<evidence type="ECO:0000256" key="6">
    <source>
        <dbReference type="ARBA" id="ARBA00023016"/>
    </source>
</evidence>
<dbReference type="PRINTS" id="PR00775">
    <property type="entry name" value="HEATSHOCK90"/>
</dbReference>
<dbReference type="SMART" id="SM00387">
    <property type="entry name" value="HATPase_c"/>
    <property type="match status" value="1"/>
</dbReference>
<feature type="region of interest" description="A; substrate-binding" evidence="10">
    <location>
        <begin position="1"/>
        <end position="331"/>
    </location>
</feature>
<feature type="domain" description="Histidine kinase/HSP90-like ATPase" evidence="12">
    <location>
        <begin position="26"/>
        <end position="181"/>
    </location>
</feature>
<dbReference type="FunFam" id="3.30.565.10:FF:000009">
    <property type="entry name" value="Molecular chaperone HtpG"/>
    <property type="match status" value="1"/>
</dbReference>
<dbReference type="FunFam" id="3.30.230.80:FF:000002">
    <property type="entry name" value="Molecular chaperone HtpG"/>
    <property type="match status" value="1"/>
</dbReference>
<feature type="region of interest" description="C" evidence="10">
    <location>
        <begin position="552"/>
        <end position="629"/>
    </location>
</feature>
<evidence type="ECO:0000259" key="12">
    <source>
        <dbReference type="SMART" id="SM00387"/>
    </source>
</evidence>
<feature type="binding site" evidence="11">
    <location>
        <position position="79"/>
    </location>
    <ligand>
        <name>ATP</name>
        <dbReference type="ChEBI" id="CHEBI:30616"/>
    </ligand>
</feature>
<dbReference type="InterPro" id="IPR001404">
    <property type="entry name" value="Hsp90_fam"/>
</dbReference>
<gene>
    <name evidence="10" type="primary">htpG</name>
    <name evidence="13" type="ORF">CVT23_12275</name>
</gene>
<name>A0A2M9G0X9_9PROT</name>
<dbReference type="InterPro" id="IPR020568">
    <property type="entry name" value="Ribosomal_Su5_D2-typ_SF"/>
</dbReference>
<feature type="binding site" evidence="11">
    <location>
        <position position="98"/>
    </location>
    <ligand>
        <name>ATP</name>
        <dbReference type="ChEBI" id="CHEBI:30616"/>
    </ligand>
</feature>
<dbReference type="SUPFAM" id="SSF110942">
    <property type="entry name" value="HSP90 C-terminal domain"/>
    <property type="match status" value="1"/>
</dbReference>
<dbReference type="HAMAP" id="MF_00505">
    <property type="entry name" value="HSP90"/>
    <property type="match status" value="1"/>
</dbReference>
<dbReference type="RefSeq" id="WP_109792086.1">
    <property type="nucleotide sequence ID" value="NZ_PHIG01000033.1"/>
</dbReference>
<evidence type="ECO:0000256" key="5">
    <source>
        <dbReference type="ARBA" id="ARBA00022840"/>
    </source>
</evidence>
<keyword evidence="3 10" id="KW-0963">Cytoplasm</keyword>
<dbReference type="SUPFAM" id="SSF54211">
    <property type="entry name" value="Ribosomal protein S5 domain 2-like"/>
    <property type="match status" value="1"/>
</dbReference>
<dbReference type="InterPro" id="IPR020575">
    <property type="entry name" value="Hsp90_N"/>
</dbReference>
<dbReference type="PANTHER" id="PTHR11528">
    <property type="entry name" value="HEAT SHOCK PROTEIN 90 FAMILY MEMBER"/>
    <property type="match status" value="1"/>
</dbReference>
<dbReference type="SUPFAM" id="SSF55874">
    <property type="entry name" value="ATPase domain of HSP90 chaperone/DNA topoisomerase II/histidine kinase"/>
    <property type="match status" value="1"/>
</dbReference>